<feature type="transmembrane region" description="Helical" evidence="2">
    <location>
        <begin position="1051"/>
        <end position="1075"/>
    </location>
</feature>
<feature type="transmembrane region" description="Helical" evidence="2">
    <location>
        <begin position="1018"/>
        <end position="1039"/>
    </location>
</feature>
<dbReference type="SUPFAM" id="SSF55961">
    <property type="entry name" value="Bet v1-like"/>
    <property type="match status" value="2"/>
</dbReference>
<evidence type="ECO:0000313" key="4">
    <source>
        <dbReference type="Proteomes" id="UP001165122"/>
    </source>
</evidence>
<dbReference type="Gene3D" id="3.30.530.20">
    <property type="match status" value="2"/>
</dbReference>
<gene>
    <name evidence="3" type="ORF">TrLO_g14860</name>
</gene>
<proteinExistence type="predicted"/>
<keyword evidence="2" id="KW-0812">Transmembrane</keyword>
<dbReference type="Proteomes" id="UP001165122">
    <property type="component" value="Unassembled WGS sequence"/>
</dbReference>
<dbReference type="AlphaFoldDB" id="A0A9W7FV49"/>
<name>A0A9W7FV49_9STRA</name>
<keyword evidence="4" id="KW-1185">Reference proteome</keyword>
<evidence type="ECO:0000256" key="1">
    <source>
        <dbReference type="SAM" id="MobiDB-lite"/>
    </source>
</evidence>
<keyword evidence="2" id="KW-0472">Membrane</keyword>
<evidence type="ECO:0000256" key="2">
    <source>
        <dbReference type="SAM" id="Phobius"/>
    </source>
</evidence>
<feature type="transmembrane region" description="Helical" evidence="2">
    <location>
        <begin position="928"/>
        <end position="950"/>
    </location>
</feature>
<dbReference type="OrthoDB" id="5403181at2759"/>
<feature type="region of interest" description="Disordered" evidence="1">
    <location>
        <begin position="1226"/>
        <end position="1250"/>
    </location>
</feature>
<reference evidence="4" key="1">
    <citation type="journal article" date="2023" name="Commun. Biol.">
        <title>Genome analysis of Parmales, the sister group of diatoms, reveals the evolutionary specialization of diatoms from phago-mixotrophs to photoautotrophs.</title>
        <authorList>
            <person name="Ban H."/>
            <person name="Sato S."/>
            <person name="Yoshikawa S."/>
            <person name="Yamada K."/>
            <person name="Nakamura Y."/>
            <person name="Ichinomiya M."/>
            <person name="Sato N."/>
            <person name="Blanc-Mathieu R."/>
            <person name="Endo H."/>
            <person name="Kuwata A."/>
            <person name="Ogata H."/>
        </authorList>
    </citation>
    <scope>NUCLEOTIDE SEQUENCE [LARGE SCALE GENOMIC DNA]</scope>
    <source>
        <strain evidence="4">NIES 3700</strain>
    </source>
</reference>
<feature type="transmembrane region" description="Helical" evidence="2">
    <location>
        <begin position="777"/>
        <end position="796"/>
    </location>
</feature>
<sequence length="1275" mass="144235">MNIINQLSKAKRIANTAKETVEKFLHHLEEGEAVWGFSVAKIDCSAETLFAYLWLLDTNVRQSEHKRFKEIRKVFKNIDCTRGLQYSRSMKLPGGLIDRLFEVWITWDIVVNPDGRKTYIVAITPLKEYKGTHHKVDGAEKMQDATSKGVYVVKEISSHTCEWTRAQQIDLKLPSFPTRLLNFLAKQHLKWADEVQTMYMRNPKEVDLERTAVLAGVIRARRNVKLMEDQTAIFQSSMEMLGAPNSTGWTKIDSPTHEVEMKMQYFPPKKGERSIVTGKAVGVIDCSSEEAAAWVMDYCSIERTRMSTDEGNPGRFELRGKARVNESTVATVKKMPFLLDNREVVARLIWKSEEGKVLIAFDSVNDQVDYGAELRKIRGLTRGMWQIEDLSQRGVVKQCHVTLVQRFDAGGFLPKWVVNMKVPAILNLQEMINAFRQDEKVDAADRRTFLTFLREKWEEEVYSVKENAFLKRVREKLELSFGTAGIWRELQSPDVFVYMDTRLGEAQKRVDTSIGRATTTVDATIEECAAWELTRQTRSRIKAHFDLGGLDRKEFVTNSKNVSMLSHLSNMRKMFDRSARVDAGRREALAPVFRKIPAGESSEQAAAQFEALYKERKGWEPPSRGFGMAESMVLTAGKISCRGWGRTSVKVRAEMEAVAAFFWDFGSRINMEISDDVERTFEEEEHIFDFKKILATMGVNQWRVQNRAVKELMEKYEWFEPMTVVLGKGIVKVAPWGLMARVIVGAVLSVSDLFSDVVVLITFWTSTDNDSNFYRNLMIICLALSIFLQLAVVVGVQNCKKGFKFILKESLIVLVGLKAPWDAFRVASGGEKLKDTEFEPMMEMTISKLIEVFTESIPGICIQTSAILNALQKGAKVDGGLIISLLVSVLTTGFVSSSISYDFDVDPLNRAHLPSFYGYVPDSAPKRILIFITQILISAVQVLLKSLLVVELGEWASVYLGVELAIFVLVKLVRRDLTYWMPIYGKRGVFVALNVRVLVKVIADFTACFQLRHPNEVGGLYFTVNLFLPLIMLALLLYFRDEGGTAEARLTFMKNMALALGISLVCLLGVFFALIEKQFLKTFFNTDSGVTFACKKFIKGEDLEKSDVVLSHINHWAPIADLIEEWISMNWYLWEDEPPQWFTESWRSSVPEHMKPGRRLEQQMTVSSSNINPIGHGISNVGSGKSATRVERDQNRMSINGSTKLANLIMEKQLLNLPTTRHNAKVKPVAGGGGEGGGGDGGGGAKRRRRVTKLRFNEEVFKEEIVLTSMRGVKM</sequence>
<comment type="caution">
    <text evidence="3">The sequence shown here is derived from an EMBL/GenBank/DDBJ whole genome shotgun (WGS) entry which is preliminary data.</text>
</comment>
<accession>A0A9W7FV49</accession>
<feature type="transmembrane region" description="Helical" evidence="2">
    <location>
        <begin position="742"/>
        <end position="765"/>
    </location>
</feature>
<feature type="transmembrane region" description="Helical" evidence="2">
    <location>
        <begin position="956"/>
        <end position="973"/>
    </location>
</feature>
<protein>
    <submittedName>
        <fullName evidence="3">Uncharacterized protein</fullName>
    </submittedName>
</protein>
<feature type="compositionally biased region" description="Gly residues" evidence="1">
    <location>
        <begin position="1230"/>
        <end position="1244"/>
    </location>
</feature>
<evidence type="ECO:0000313" key="3">
    <source>
        <dbReference type="EMBL" id="GMI18506.1"/>
    </source>
</evidence>
<dbReference type="InterPro" id="IPR023393">
    <property type="entry name" value="START-like_dom_sf"/>
</dbReference>
<keyword evidence="2" id="KW-1133">Transmembrane helix</keyword>
<dbReference type="EMBL" id="BRXW01000337">
    <property type="protein sequence ID" value="GMI18506.1"/>
    <property type="molecule type" value="Genomic_DNA"/>
</dbReference>
<organism evidence="3 4">
    <name type="scientific">Triparma laevis f. longispina</name>
    <dbReference type="NCBI Taxonomy" id="1714387"/>
    <lineage>
        <taxon>Eukaryota</taxon>
        <taxon>Sar</taxon>
        <taxon>Stramenopiles</taxon>
        <taxon>Ochrophyta</taxon>
        <taxon>Bolidophyceae</taxon>
        <taxon>Parmales</taxon>
        <taxon>Triparmaceae</taxon>
        <taxon>Triparma</taxon>
    </lineage>
</organism>